<keyword evidence="2 3" id="KW-0808">Transferase</keyword>
<dbReference type="AlphaFoldDB" id="A0A4Y9ZA75"/>
<dbReference type="GO" id="GO:0016020">
    <property type="term" value="C:membrane"/>
    <property type="evidence" value="ECO:0007669"/>
    <property type="project" value="TreeGrafter"/>
</dbReference>
<accession>A0A4Y9ZA75</accession>
<reference evidence="4 5" key="1">
    <citation type="submission" date="2019-02" db="EMBL/GenBank/DDBJ databases">
        <title>Genome sequencing of the rare red list fungi Dentipellis fragilis.</title>
        <authorList>
            <person name="Buettner E."/>
            <person name="Kellner H."/>
        </authorList>
    </citation>
    <scope>NUCLEOTIDE SEQUENCE [LARGE SCALE GENOMIC DNA]</scope>
    <source>
        <strain evidence="4 5">DSM 105465</strain>
    </source>
</reference>
<evidence type="ECO:0000256" key="3">
    <source>
        <dbReference type="RuleBase" id="RU363018"/>
    </source>
</evidence>
<dbReference type="InterPro" id="IPR001441">
    <property type="entry name" value="UPP_synth-like"/>
</dbReference>
<dbReference type="Gene3D" id="3.40.1180.10">
    <property type="entry name" value="Decaprenyl diphosphate synthase-like"/>
    <property type="match status" value="1"/>
</dbReference>
<evidence type="ECO:0000313" key="5">
    <source>
        <dbReference type="Proteomes" id="UP000298327"/>
    </source>
</evidence>
<dbReference type="Pfam" id="PF01255">
    <property type="entry name" value="Prenyltransf"/>
    <property type="match status" value="1"/>
</dbReference>
<dbReference type="InterPro" id="IPR018520">
    <property type="entry name" value="UPP_synth-like_CS"/>
</dbReference>
<dbReference type="NCBIfam" id="TIGR00055">
    <property type="entry name" value="uppS"/>
    <property type="match status" value="1"/>
</dbReference>
<dbReference type="CDD" id="cd00475">
    <property type="entry name" value="Cis_IPPS"/>
    <property type="match status" value="1"/>
</dbReference>
<keyword evidence="5" id="KW-1185">Reference proteome</keyword>
<dbReference type="GO" id="GO:0005783">
    <property type="term" value="C:endoplasmic reticulum"/>
    <property type="evidence" value="ECO:0007669"/>
    <property type="project" value="TreeGrafter"/>
</dbReference>
<dbReference type="GO" id="GO:0045547">
    <property type="term" value="F:ditrans,polycis-polyprenyl diphosphate synthase [(2E,6E)-farnesyl diphosphate specific] activity"/>
    <property type="evidence" value="ECO:0007669"/>
    <property type="project" value="TreeGrafter"/>
</dbReference>
<dbReference type="EC" id="2.5.1.-" evidence="3"/>
<dbReference type="Proteomes" id="UP000298327">
    <property type="component" value="Unassembled WGS sequence"/>
</dbReference>
<evidence type="ECO:0000256" key="1">
    <source>
        <dbReference type="ARBA" id="ARBA00005432"/>
    </source>
</evidence>
<gene>
    <name evidence="4" type="ORF">EVG20_g1571</name>
</gene>
<dbReference type="PROSITE" id="PS01066">
    <property type="entry name" value="UPP_SYNTHASE"/>
    <property type="match status" value="1"/>
</dbReference>
<dbReference type="InterPro" id="IPR036424">
    <property type="entry name" value="UPP_synth-like_sf"/>
</dbReference>
<protein>
    <recommendedName>
        <fullName evidence="3">Alkyl transferase</fullName>
        <ecNumber evidence="3">2.5.1.-</ecNumber>
    </recommendedName>
</protein>
<dbReference type="GO" id="GO:1904423">
    <property type="term" value="C:dehydrodolichyl diphosphate synthase complex"/>
    <property type="evidence" value="ECO:0007669"/>
    <property type="project" value="TreeGrafter"/>
</dbReference>
<name>A0A4Y9ZA75_9AGAM</name>
<evidence type="ECO:0000256" key="2">
    <source>
        <dbReference type="ARBA" id="ARBA00022679"/>
    </source>
</evidence>
<dbReference type="SUPFAM" id="SSF64005">
    <property type="entry name" value="Undecaprenyl diphosphate synthase"/>
    <property type="match status" value="1"/>
</dbReference>
<dbReference type="GO" id="GO:0005811">
    <property type="term" value="C:lipid droplet"/>
    <property type="evidence" value="ECO:0007669"/>
    <property type="project" value="TreeGrafter"/>
</dbReference>
<dbReference type="STRING" id="205917.A0A4Y9ZA75"/>
<dbReference type="PANTHER" id="PTHR10291">
    <property type="entry name" value="DEHYDRODOLICHYL DIPHOSPHATE SYNTHASE FAMILY MEMBER"/>
    <property type="match status" value="1"/>
</dbReference>
<proteinExistence type="inferred from homology"/>
<dbReference type="GO" id="GO:0016094">
    <property type="term" value="P:polyprenol biosynthetic process"/>
    <property type="evidence" value="ECO:0007669"/>
    <property type="project" value="TreeGrafter"/>
</dbReference>
<dbReference type="EMBL" id="SEOQ01000051">
    <property type="protein sequence ID" value="TFY71432.1"/>
    <property type="molecule type" value="Genomic_DNA"/>
</dbReference>
<dbReference type="PANTHER" id="PTHR10291:SF43">
    <property type="entry name" value="DEHYDRODOLICHYL DIPHOSPHATE SYNTHASE COMPLEX SUBUNIT DHDDS"/>
    <property type="match status" value="1"/>
</dbReference>
<dbReference type="OrthoDB" id="4173905at2759"/>
<comment type="caution">
    <text evidence="4">The sequence shown here is derived from an EMBL/GenBank/DDBJ whole genome shotgun (WGS) entry which is preliminary data.</text>
</comment>
<sequence length="197" mass="22414">MLEICFRLRIRCVSAYVFSIDNFKRSQEEVDALMALAEQSFAELIQYGNILQQYGVRLNVVGKKQMLPPNVLQAVEKAEEMTRHNDSAILNLCIPYTSRDEMTTAVQEAVHTSLEHGGATDVITEKDIDAHLMTTKGGSPPLDILIRTSGVMRLSDFLLWQCSEDTQIQIVKTYWPDFGLFDLLPIILDYQRKVWTA</sequence>
<evidence type="ECO:0000313" key="4">
    <source>
        <dbReference type="EMBL" id="TFY71432.1"/>
    </source>
</evidence>
<organism evidence="4 5">
    <name type="scientific">Dentipellis fragilis</name>
    <dbReference type="NCBI Taxonomy" id="205917"/>
    <lineage>
        <taxon>Eukaryota</taxon>
        <taxon>Fungi</taxon>
        <taxon>Dikarya</taxon>
        <taxon>Basidiomycota</taxon>
        <taxon>Agaricomycotina</taxon>
        <taxon>Agaricomycetes</taxon>
        <taxon>Russulales</taxon>
        <taxon>Hericiaceae</taxon>
        <taxon>Dentipellis</taxon>
    </lineage>
</organism>
<comment type="similarity">
    <text evidence="1 3">Belongs to the UPP synthase family.</text>
</comment>